<dbReference type="Pfam" id="PF07589">
    <property type="entry name" value="PEP-CTERM"/>
    <property type="match status" value="1"/>
</dbReference>
<comment type="caution">
    <text evidence="5">The sequence shown here is derived from an EMBL/GenBank/DDBJ whole genome shotgun (WGS) entry which is preliminary data.</text>
</comment>
<keyword evidence="1 3" id="KW-0732">Signal</keyword>
<dbReference type="NCBIfam" id="TIGR02601">
    <property type="entry name" value="autotrns_rpt"/>
    <property type="match status" value="1"/>
</dbReference>
<dbReference type="InParanoid" id="A0A146G664"/>
<dbReference type="NCBIfam" id="TIGR02595">
    <property type="entry name" value="PEP_CTERM"/>
    <property type="match status" value="1"/>
</dbReference>
<feature type="transmembrane region" description="Helical" evidence="2">
    <location>
        <begin position="510"/>
        <end position="532"/>
    </location>
</feature>
<evidence type="ECO:0000256" key="1">
    <source>
        <dbReference type="ARBA" id="ARBA00022729"/>
    </source>
</evidence>
<organism evidence="5 6">
    <name type="scientific">Terrimicrobium sacchariphilum</name>
    <dbReference type="NCBI Taxonomy" id="690879"/>
    <lineage>
        <taxon>Bacteria</taxon>
        <taxon>Pseudomonadati</taxon>
        <taxon>Verrucomicrobiota</taxon>
        <taxon>Terrimicrobiia</taxon>
        <taxon>Terrimicrobiales</taxon>
        <taxon>Terrimicrobiaceae</taxon>
        <taxon>Terrimicrobium</taxon>
    </lineage>
</organism>
<keyword evidence="2" id="KW-1133">Transmembrane helix</keyword>
<dbReference type="RefSeq" id="WP_075078129.1">
    <property type="nucleotide sequence ID" value="NZ_BDCO01000002.1"/>
</dbReference>
<evidence type="ECO:0000256" key="3">
    <source>
        <dbReference type="SAM" id="SignalP"/>
    </source>
</evidence>
<sequence length="541" mass="53512">MKRKLRNLSGTQLALLAILSTSPALVRAQSVWDGGGTPSGGLYNWSDAANWVGDVAPTSATTTNIQLAGSTGTASNVDTAFTIRTLTFNSGAGAFNVTGNTISIQGAGNADTAAITNNSSSLQTISSNLTLLGGVGFAPVSGNLTINGNINMNGQGARFNPGVGRTLTLNGVISGTAGTTAFNGQGLTIINGANTVSWASVYVWNGTVQVNTDSLKGSAGAFGSNSSGVVQLGVTGGSATSPTLVTGAAVTIGQDIQLAAPASGTSGYTIGGNSAHISNYTGNILTNETNVKQVQALSVTAATGGRVNITAIRQRSGTSSSLGAGDNITKIGNGIVALAAGGTSTYAGTTTVSAGTLLVNGTIASTSTSGAAVGGVNVNANAVLGGVGNVNRLTTFANNSTLAAGDISAAGADLGGKLSFGAGLILNDSTALRFDLAAPGSLADDEVAVVGNFTLDGVLNITNLGGFGVGTYTLFTYSGGTFTNNGLTIGTTPVGYEYQIDTSTNGAVNLIVAVPEPTTVALLGLGMAFVMLRRRARQTRA</sequence>
<dbReference type="Proteomes" id="UP000076023">
    <property type="component" value="Unassembled WGS sequence"/>
</dbReference>
<feature type="signal peptide" evidence="3">
    <location>
        <begin position="1"/>
        <end position="28"/>
    </location>
</feature>
<feature type="domain" description="Ice-binding protein C-terminal" evidence="4">
    <location>
        <begin position="513"/>
        <end position="535"/>
    </location>
</feature>
<accession>A0A146G664</accession>
<dbReference type="InterPro" id="IPR013425">
    <property type="entry name" value="Autotrns_rpt"/>
</dbReference>
<protein>
    <submittedName>
        <fullName evidence="5">PEP-CTERM protein-sorting domain-containing protein</fullName>
    </submittedName>
</protein>
<evidence type="ECO:0000256" key="2">
    <source>
        <dbReference type="SAM" id="Phobius"/>
    </source>
</evidence>
<evidence type="ECO:0000259" key="4">
    <source>
        <dbReference type="Pfam" id="PF07589"/>
    </source>
</evidence>
<keyword evidence="6" id="KW-1185">Reference proteome</keyword>
<dbReference type="EMBL" id="BDCO01000002">
    <property type="protein sequence ID" value="GAT32288.1"/>
    <property type="molecule type" value="Genomic_DNA"/>
</dbReference>
<dbReference type="InterPro" id="IPR013424">
    <property type="entry name" value="Ice-binding_C"/>
</dbReference>
<evidence type="ECO:0000313" key="5">
    <source>
        <dbReference type="EMBL" id="GAT32288.1"/>
    </source>
</evidence>
<proteinExistence type="predicted"/>
<reference evidence="6" key="1">
    <citation type="journal article" date="2017" name="Genome Announc.">
        <title>Draft Genome Sequence of Terrimicrobium sacchariphilum NM-5T, a Facultative Anaerobic Soil Bacterium of the Class Spartobacteria.</title>
        <authorList>
            <person name="Qiu Y.L."/>
            <person name="Tourlousse D.M."/>
            <person name="Matsuura N."/>
            <person name="Ohashi A."/>
            <person name="Sekiguchi Y."/>
        </authorList>
    </citation>
    <scope>NUCLEOTIDE SEQUENCE [LARGE SCALE GENOMIC DNA]</scope>
    <source>
        <strain evidence="6">NM-5</strain>
    </source>
</reference>
<name>A0A146G664_TERSA</name>
<dbReference type="STRING" id="690879.TSACC_2686"/>
<dbReference type="AlphaFoldDB" id="A0A146G664"/>
<dbReference type="OrthoDB" id="177490at2"/>
<feature type="chain" id="PRO_5007524472" evidence="3">
    <location>
        <begin position="29"/>
        <end position="541"/>
    </location>
</feature>
<evidence type="ECO:0000313" key="6">
    <source>
        <dbReference type="Proteomes" id="UP000076023"/>
    </source>
</evidence>
<gene>
    <name evidence="5" type="ORF">TSACC_2686</name>
</gene>
<keyword evidence="2" id="KW-0472">Membrane</keyword>
<keyword evidence="2" id="KW-0812">Transmembrane</keyword>